<dbReference type="EMBL" id="KN833807">
    <property type="protein sequence ID" value="KIK18356.1"/>
    <property type="molecule type" value="Genomic_DNA"/>
</dbReference>
<proteinExistence type="predicted"/>
<reference evidence="1 2" key="1">
    <citation type="submission" date="2014-04" db="EMBL/GenBank/DDBJ databases">
        <authorList>
            <consortium name="DOE Joint Genome Institute"/>
            <person name="Kuo A."/>
            <person name="Kohler A."/>
            <person name="Costa M.D."/>
            <person name="Nagy L.G."/>
            <person name="Floudas D."/>
            <person name="Copeland A."/>
            <person name="Barry K.W."/>
            <person name="Cichocki N."/>
            <person name="Veneault-Fourrey C."/>
            <person name="LaButti K."/>
            <person name="Lindquist E.A."/>
            <person name="Lipzen A."/>
            <person name="Lundell T."/>
            <person name="Morin E."/>
            <person name="Murat C."/>
            <person name="Sun H."/>
            <person name="Tunlid A."/>
            <person name="Henrissat B."/>
            <person name="Grigoriev I.V."/>
            <person name="Hibbett D.S."/>
            <person name="Martin F."/>
            <person name="Nordberg H.P."/>
            <person name="Cantor M.N."/>
            <person name="Hua S.X."/>
        </authorList>
    </citation>
    <scope>NUCLEOTIDE SEQUENCE [LARGE SCALE GENOMIC DNA]</scope>
    <source>
        <strain evidence="1 2">441</strain>
    </source>
</reference>
<accession>A0A0C9YNU2</accession>
<evidence type="ECO:0000313" key="1">
    <source>
        <dbReference type="EMBL" id="KIK18356.1"/>
    </source>
</evidence>
<feature type="non-terminal residue" evidence="1">
    <location>
        <position position="1"/>
    </location>
</feature>
<keyword evidence="2" id="KW-1185">Reference proteome</keyword>
<reference evidence="2" key="2">
    <citation type="submission" date="2015-01" db="EMBL/GenBank/DDBJ databases">
        <title>Evolutionary Origins and Diversification of the Mycorrhizal Mutualists.</title>
        <authorList>
            <consortium name="DOE Joint Genome Institute"/>
            <consortium name="Mycorrhizal Genomics Consortium"/>
            <person name="Kohler A."/>
            <person name="Kuo A."/>
            <person name="Nagy L.G."/>
            <person name="Floudas D."/>
            <person name="Copeland A."/>
            <person name="Barry K.W."/>
            <person name="Cichocki N."/>
            <person name="Veneault-Fourrey C."/>
            <person name="LaButti K."/>
            <person name="Lindquist E.A."/>
            <person name="Lipzen A."/>
            <person name="Lundell T."/>
            <person name="Morin E."/>
            <person name="Murat C."/>
            <person name="Riley R."/>
            <person name="Ohm R."/>
            <person name="Sun H."/>
            <person name="Tunlid A."/>
            <person name="Henrissat B."/>
            <person name="Grigoriev I.V."/>
            <person name="Hibbett D.S."/>
            <person name="Martin F."/>
        </authorList>
    </citation>
    <scope>NUCLEOTIDE SEQUENCE [LARGE SCALE GENOMIC DNA]</scope>
    <source>
        <strain evidence="2">441</strain>
    </source>
</reference>
<sequence length="62" mass="7187">MPRVLWLHGIACCYSKTFSCMLRLAESQRSHGVSDAEVLLAGGMIPGPYHRMTRRQAYYRQW</sequence>
<dbReference type="HOGENOM" id="CLU_2910427_0_0_1"/>
<gene>
    <name evidence="1" type="ORF">PISMIDRAFT_684243</name>
</gene>
<organism evidence="1 2">
    <name type="scientific">Pisolithus microcarpus 441</name>
    <dbReference type="NCBI Taxonomy" id="765257"/>
    <lineage>
        <taxon>Eukaryota</taxon>
        <taxon>Fungi</taxon>
        <taxon>Dikarya</taxon>
        <taxon>Basidiomycota</taxon>
        <taxon>Agaricomycotina</taxon>
        <taxon>Agaricomycetes</taxon>
        <taxon>Agaricomycetidae</taxon>
        <taxon>Boletales</taxon>
        <taxon>Sclerodermatineae</taxon>
        <taxon>Pisolithaceae</taxon>
        <taxon>Pisolithus</taxon>
    </lineage>
</organism>
<dbReference type="AlphaFoldDB" id="A0A0C9YNU2"/>
<dbReference type="Proteomes" id="UP000054018">
    <property type="component" value="Unassembled WGS sequence"/>
</dbReference>
<evidence type="ECO:0000313" key="2">
    <source>
        <dbReference type="Proteomes" id="UP000054018"/>
    </source>
</evidence>
<name>A0A0C9YNU2_9AGAM</name>
<protein>
    <submittedName>
        <fullName evidence="1">Uncharacterized protein</fullName>
    </submittedName>
</protein>